<keyword evidence="4" id="KW-1185">Reference proteome</keyword>
<reference evidence="3 4" key="1">
    <citation type="journal article" date="2016" name="Biochim. Biophys. Acta">
        <title>Characterization of red-shifted phycobilisomes isolated from the chlorophyll f-containing cyanobacterium Halomicronema hongdechloris.</title>
        <authorList>
            <person name="Li Y."/>
            <person name="Lin Y."/>
            <person name="Garvey C.J."/>
            <person name="Birch D."/>
            <person name="Corkery R.W."/>
            <person name="Loughlin P.C."/>
            <person name="Scheer H."/>
            <person name="Willows R.D."/>
            <person name="Chen M."/>
        </authorList>
    </citation>
    <scope>NUCLEOTIDE SEQUENCE [LARGE SCALE GENOMIC DNA]</scope>
    <source>
        <strain evidence="3 4">C2206</strain>
    </source>
</reference>
<sequence>MIVPKGSSQSRPASQEPQLPQGTPWWLKLTWAGLLACLWLLLSAGPALGQWQGPS</sequence>
<evidence type="ECO:0000313" key="4">
    <source>
        <dbReference type="Proteomes" id="UP000191901"/>
    </source>
</evidence>
<dbReference type="AlphaFoldDB" id="A0A1Z3HRQ2"/>
<feature type="region of interest" description="Disordered" evidence="1">
    <location>
        <begin position="1"/>
        <end position="21"/>
    </location>
</feature>
<dbReference type="EMBL" id="CP021983">
    <property type="protein sequence ID" value="ASC73001.1"/>
    <property type="molecule type" value="Genomic_DNA"/>
</dbReference>
<gene>
    <name evidence="3" type="ORF">XM38_039620</name>
</gene>
<keyword evidence="2" id="KW-0472">Membrane</keyword>
<dbReference type="KEGG" id="hhg:XM38_039620"/>
<evidence type="ECO:0000313" key="3">
    <source>
        <dbReference type="EMBL" id="ASC73001.1"/>
    </source>
</evidence>
<dbReference type="Proteomes" id="UP000191901">
    <property type="component" value="Chromosome"/>
</dbReference>
<evidence type="ECO:0000256" key="1">
    <source>
        <dbReference type="SAM" id="MobiDB-lite"/>
    </source>
</evidence>
<feature type="transmembrane region" description="Helical" evidence="2">
    <location>
        <begin position="29"/>
        <end position="49"/>
    </location>
</feature>
<organism evidence="3 4">
    <name type="scientific">Halomicronema hongdechloris C2206</name>
    <dbReference type="NCBI Taxonomy" id="1641165"/>
    <lineage>
        <taxon>Bacteria</taxon>
        <taxon>Bacillati</taxon>
        <taxon>Cyanobacteriota</taxon>
        <taxon>Cyanophyceae</taxon>
        <taxon>Nodosilineales</taxon>
        <taxon>Nodosilineaceae</taxon>
        <taxon>Halomicronema</taxon>
    </lineage>
</organism>
<proteinExistence type="predicted"/>
<keyword evidence="2" id="KW-0812">Transmembrane</keyword>
<evidence type="ECO:0000256" key="2">
    <source>
        <dbReference type="SAM" id="Phobius"/>
    </source>
</evidence>
<accession>A0A1Z3HRQ2</accession>
<protein>
    <submittedName>
        <fullName evidence="3">Uncharacterized protein</fullName>
    </submittedName>
</protein>
<name>A0A1Z3HRQ2_9CYAN</name>
<keyword evidence="2" id="KW-1133">Transmembrane helix</keyword>